<organism evidence="7 9">
    <name type="scientific">Proteus vulgaris</name>
    <dbReference type="NCBI Taxonomy" id="585"/>
    <lineage>
        <taxon>Bacteria</taxon>
        <taxon>Pseudomonadati</taxon>
        <taxon>Pseudomonadota</taxon>
        <taxon>Gammaproteobacteria</taxon>
        <taxon>Enterobacterales</taxon>
        <taxon>Morganellaceae</taxon>
        <taxon>Proteus</taxon>
    </lineage>
</organism>
<evidence type="ECO:0000313" key="9">
    <source>
        <dbReference type="Proteomes" id="UP000254331"/>
    </source>
</evidence>
<keyword evidence="3" id="KW-0238">DNA-binding</keyword>
<dbReference type="Gene3D" id="1.10.10.60">
    <property type="entry name" value="Homeodomain-like"/>
    <property type="match status" value="1"/>
</dbReference>
<dbReference type="PANTHER" id="PTHR35004">
    <property type="entry name" value="TRANSPOSASE RV3428C-RELATED"/>
    <property type="match status" value="1"/>
</dbReference>
<dbReference type="GO" id="GO:0032196">
    <property type="term" value="P:transposition"/>
    <property type="evidence" value="ECO:0007669"/>
    <property type="project" value="UniProtKB-KW"/>
</dbReference>
<proteinExistence type="inferred from homology"/>
<dbReference type="Gene3D" id="3.30.420.10">
    <property type="entry name" value="Ribonuclease H-like superfamily/Ribonuclease H"/>
    <property type="match status" value="1"/>
</dbReference>
<dbReference type="RefSeq" id="WP_040133146.1">
    <property type="nucleotide sequence ID" value="NZ_UGTW01000003.1"/>
</dbReference>
<dbReference type="InterPro" id="IPR001584">
    <property type="entry name" value="Integrase_cat-core"/>
</dbReference>
<evidence type="ECO:0000313" key="7">
    <source>
        <dbReference type="EMBL" id="SUD28373.1"/>
    </source>
</evidence>
<dbReference type="NCBIfam" id="NF033546">
    <property type="entry name" value="transpos_IS21"/>
    <property type="match status" value="1"/>
</dbReference>
<dbReference type="EMBL" id="UGTW01000003">
    <property type="protein sequence ID" value="SUD28795.1"/>
    <property type="molecule type" value="Genomic_DNA"/>
</dbReference>
<dbReference type="GO" id="GO:0000150">
    <property type="term" value="F:DNA strand exchange activity"/>
    <property type="evidence" value="ECO:0007669"/>
    <property type="project" value="InterPro"/>
</dbReference>
<dbReference type="EMBL" id="UGTW01000003">
    <property type="protein sequence ID" value="SUD28373.1"/>
    <property type="molecule type" value="Genomic_DNA"/>
</dbReference>
<dbReference type="InterPro" id="IPR017894">
    <property type="entry name" value="HTH_IS21_transposase_type"/>
</dbReference>
<evidence type="ECO:0000313" key="8">
    <source>
        <dbReference type="EMBL" id="SUD28795.1"/>
    </source>
</evidence>
<dbReference type="PANTHER" id="PTHR35004:SF6">
    <property type="entry name" value="TRANSPOSASE"/>
    <property type="match status" value="1"/>
</dbReference>
<dbReference type="GO" id="GO:0015074">
    <property type="term" value="P:DNA integration"/>
    <property type="evidence" value="ECO:0007669"/>
    <property type="project" value="InterPro"/>
</dbReference>
<evidence type="ECO:0000259" key="5">
    <source>
        <dbReference type="PROSITE" id="PS50531"/>
    </source>
</evidence>
<evidence type="ECO:0000256" key="3">
    <source>
        <dbReference type="ARBA" id="ARBA00023125"/>
    </source>
</evidence>
<reference evidence="7 9" key="1">
    <citation type="submission" date="2018-06" db="EMBL/GenBank/DDBJ databases">
        <authorList>
            <consortium name="Pathogen Informatics"/>
            <person name="Doyle S."/>
        </authorList>
    </citation>
    <scope>NUCLEOTIDE SEQUENCE [LARGE SCALE GENOMIC DNA]</scope>
    <source>
        <strain evidence="7 9">NCTC10376</strain>
    </source>
</reference>
<dbReference type="PROSITE" id="PS50994">
    <property type="entry name" value="INTEGRASE"/>
    <property type="match status" value="1"/>
</dbReference>
<protein>
    <submittedName>
        <fullName evidence="7">Transposase and inactivated derivatives</fullName>
    </submittedName>
</protein>
<dbReference type="PROSITE" id="PS50531">
    <property type="entry name" value="HTH_IS21"/>
    <property type="match status" value="1"/>
</dbReference>
<keyword evidence="4" id="KW-0233">DNA recombination</keyword>
<accession>A0A379I7E5</accession>
<dbReference type="Pfam" id="PF02796">
    <property type="entry name" value="HTH_7"/>
    <property type="match status" value="1"/>
</dbReference>
<dbReference type="InterPro" id="IPR006120">
    <property type="entry name" value="Resolvase_HTH_dom"/>
</dbReference>
<name>A0A379I7E5_PROVU</name>
<evidence type="ECO:0000256" key="4">
    <source>
        <dbReference type="ARBA" id="ARBA00023172"/>
    </source>
</evidence>
<feature type="domain" description="Integrase catalytic" evidence="6">
    <location>
        <begin position="116"/>
        <end position="296"/>
    </location>
</feature>
<dbReference type="GO" id="GO:0003677">
    <property type="term" value="F:DNA binding"/>
    <property type="evidence" value="ECO:0007669"/>
    <property type="project" value="UniProtKB-KW"/>
</dbReference>
<dbReference type="Proteomes" id="UP000254331">
    <property type="component" value="Unassembled WGS sequence"/>
</dbReference>
<dbReference type="Pfam" id="PF00665">
    <property type="entry name" value="rve"/>
    <property type="match status" value="1"/>
</dbReference>
<dbReference type="InterPro" id="IPR012337">
    <property type="entry name" value="RNaseH-like_sf"/>
</dbReference>
<feature type="domain" description="HTH IS21-type" evidence="5">
    <location>
        <begin position="5"/>
        <end position="68"/>
    </location>
</feature>
<dbReference type="InterPro" id="IPR036397">
    <property type="entry name" value="RNaseH_sf"/>
</dbReference>
<sequence length="340" mass="39071">MLTQEKVVTIKVLKQQGKSIKRIARETGLARNTIKKYLQRTDTKPVYQRKTHRPSKLEPFKDYIQSRIDAAHPDWIPASVLYEEILALGYQGKRRILSGYLATLKPKALPEPLVRFETKPGKQLQVDFTIIRRGKQALKAFVATLGYSRASYVHFYDNERTDAWVDGLVRSFEFFGGVPHEILFDNAKAIILERDAYRVGEHRWNPKLLSLAQDYGFNLTVCRPYRAKTKGKVERFNRYLKSSFVVPLQATLRMSELQLDVQTANGYVGYWLTQVANARVHGTTGEIPNQRLITEQNALLPLPIKFGNIDSYQKINMTPMPFESLQHPLSVYDQLLQGTL</sequence>
<gene>
    <name evidence="7" type="ORF">NCTC10376_03919</name>
    <name evidence="8" type="ORF">NCTC10376_04056</name>
</gene>
<keyword evidence="2" id="KW-0815">Transposition</keyword>
<evidence type="ECO:0000256" key="1">
    <source>
        <dbReference type="ARBA" id="ARBA00009277"/>
    </source>
</evidence>
<dbReference type="AlphaFoldDB" id="A0A379I7E5"/>
<comment type="similarity">
    <text evidence="1">Belongs to the transposase IS21/IS408/IS1162 family.</text>
</comment>
<evidence type="ECO:0000256" key="2">
    <source>
        <dbReference type="ARBA" id="ARBA00022578"/>
    </source>
</evidence>
<dbReference type="SUPFAM" id="SSF53098">
    <property type="entry name" value="Ribonuclease H-like"/>
    <property type="match status" value="1"/>
</dbReference>
<evidence type="ECO:0000259" key="6">
    <source>
        <dbReference type="PROSITE" id="PS50994"/>
    </source>
</evidence>